<dbReference type="InterPro" id="IPR008441">
    <property type="entry name" value="AfumC-like_glycosyl_Trfase"/>
</dbReference>
<proteinExistence type="predicted"/>
<keyword evidence="1" id="KW-1133">Transmembrane helix</keyword>
<gene>
    <name evidence="2" type="ORF">AAND1436_LOCUS7554</name>
</gene>
<reference evidence="2" key="1">
    <citation type="submission" date="2021-01" db="EMBL/GenBank/DDBJ databases">
        <authorList>
            <person name="Corre E."/>
            <person name="Pelletier E."/>
            <person name="Niang G."/>
            <person name="Scheremetjew M."/>
            <person name="Finn R."/>
            <person name="Kale V."/>
            <person name="Holt S."/>
            <person name="Cochrane G."/>
            <person name="Meng A."/>
            <person name="Brown T."/>
            <person name="Cohen L."/>
        </authorList>
    </citation>
    <scope>NUCLEOTIDE SEQUENCE</scope>
    <source>
        <strain evidence="2">CCMP2222</strain>
    </source>
</reference>
<dbReference type="EMBL" id="HBGQ01015190">
    <property type="protein sequence ID" value="CAD9380283.1"/>
    <property type="molecule type" value="Transcribed_RNA"/>
</dbReference>
<evidence type="ECO:0008006" key="3">
    <source>
        <dbReference type="Google" id="ProtNLM"/>
    </source>
</evidence>
<evidence type="ECO:0000313" key="2">
    <source>
        <dbReference type="EMBL" id="CAD9380283.1"/>
    </source>
</evidence>
<keyword evidence="1" id="KW-0472">Membrane</keyword>
<sequence>MSLQAAHDRLKGTLAKVTSDPGMVDLLPRYIPVVSMAQEADEGDDAKCGARSGQRWTVPQLFFACSSLSFIFSCGSALGLAWGYSLVPKGQHHCPGVVPPDQAGRRLATLDAPSEGGEYFVEPCFDKMIQLYGDHHTFEEITGVKGHIAPTMHRQVREKTIWSYWYDPVDCPTSESCTLPAAIELCATSIRKNRGEFDFHILHMDTVRNFVNTMELPLQWQLLHPVQQKEVLMNALLARYGGVALDLSTVLLRPLDELWEDFVLHQATFRGYMYRVNGNPWEEPEATATWFMMSRREGIFSTAVRNQVVKYCDAYNHPDAALGDWTVTPVLGSINASLPSCFDDDSVLSKDGCPEPLQPWPNQQAVPHLDPPRTDRRLLITDPRDGPFLPFSRLDNFGMGTWRVNDTSHRSGLPPQCGSPSECWQKVVLPRYNVGSLMFVKLFKHGGALARRSRKDLLGDNSTYFHGWLKLAGVDAVSHHLADPADDD</sequence>
<keyword evidence="1" id="KW-0812">Transmembrane</keyword>
<accession>A0A7S2AXP5</accession>
<protein>
    <recommendedName>
        <fullName evidence="3">Nucleotide-diphospho-sugar transferase domain-containing protein</fullName>
    </recommendedName>
</protein>
<dbReference type="GO" id="GO:0016757">
    <property type="term" value="F:glycosyltransferase activity"/>
    <property type="evidence" value="ECO:0007669"/>
    <property type="project" value="InterPro"/>
</dbReference>
<dbReference type="AlphaFoldDB" id="A0A7S2AXP5"/>
<dbReference type="Pfam" id="PF05704">
    <property type="entry name" value="Caps_synth"/>
    <property type="match status" value="1"/>
</dbReference>
<evidence type="ECO:0000256" key="1">
    <source>
        <dbReference type="SAM" id="Phobius"/>
    </source>
</evidence>
<name>A0A7S2AXP5_9DINO</name>
<feature type="transmembrane region" description="Helical" evidence="1">
    <location>
        <begin position="61"/>
        <end position="84"/>
    </location>
</feature>
<organism evidence="2">
    <name type="scientific">Alexandrium andersonii</name>
    <dbReference type="NCBI Taxonomy" id="327968"/>
    <lineage>
        <taxon>Eukaryota</taxon>
        <taxon>Sar</taxon>
        <taxon>Alveolata</taxon>
        <taxon>Dinophyceae</taxon>
        <taxon>Gonyaulacales</taxon>
        <taxon>Pyrocystaceae</taxon>
        <taxon>Alexandrium</taxon>
    </lineage>
</organism>